<evidence type="ECO:0000313" key="1">
    <source>
        <dbReference type="EMBL" id="KAK1860702.1"/>
    </source>
</evidence>
<gene>
    <name evidence="1" type="ORF">I4F81_003290</name>
</gene>
<accession>A0ACC3BS39</accession>
<dbReference type="EMBL" id="CM020618">
    <property type="protein sequence ID" value="KAK1860702.1"/>
    <property type="molecule type" value="Genomic_DNA"/>
</dbReference>
<keyword evidence="2" id="KW-1185">Reference proteome</keyword>
<name>A0ACC3BS39_PYRYE</name>
<organism evidence="1 2">
    <name type="scientific">Pyropia yezoensis</name>
    <name type="common">Susabi-nori</name>
    <name type="synonym">Porphyra yezoensis</name>
    <dbReference type="NCBI Taxonomy" id="2788"/>
    <lineage>
        <taxon>Eukaryota</taxon>
        <taxon>Rhodophyta</taxon>
        <taxon>Bangiophyceae</taxon>
        <taxon>Bangiales</taxon>
        <taxon>Bangiaceae</taxon>
        <taxon>Pyropia</taxon>
    </lineage>
</organism>
<protein>
    <submittedName>
        <fullName evidence="1">Uncharacterized protein</fullName>
    </submittedName>
</protein>
<proteinExistence type="predicted"/>
<evidence type="ECO:0000313" key="2">
    <source>
        <dbReference type="Proteomes" id="UP000798662"/>
    </source>
</evidence>
<reference evidence="1" key="1">
    <citation type="submission" date="2019-11" db="EMBL/GenBank/DDBJ databases">
        <title>Nori genome reveals adaptations in red seaweeds to the harsh intertidal environment.</title>
        <authorList>
            <person name="Wang D."/>
            <person name="Mao Y."/>
        </authorList>
    </citation>
    <scope>NUCLEOTIDE SEQUENCE</scope>
    <source>
        <tissue evidence="1">Gametophyte</tissue>
    </source>
</reference>
<sequence>MAGVAERRAESACCAGPDVRCTPEAAQGLQLEMRRRLEALGKTREADSEALDTWATDAATADPLTPPASLRGRTAGFSGLDGPWLKGCFVSPPLSRTRASWPVAVHHAELTECETPTVIVTPEHRGEAVDLSDPIDVVDVTDIVDLLQSTDDDEIAVCGARHAEHAGFFSDEQVGTSPAAHAMQTKRRRFIDGQRQKDERI</sequence>
<dbReference type="Proteomes" id="UP000798662">
    <property type="component" value="Chromosome 1"/>
</dbReference>
<comment type="caution">
    <text evidence="1">The sequence shown here is derived from an EMBL/GenBank/DDBJ whole genome shotgun (WGS) entry which is preliminary data.</text>
</comment>